<accession>A0A542EWW9</accession>
<dbReference type="Proteomes" id="UP000316298">
    <property type="component" value="Unassembled WGS sequence"/>
</dbReference>
<evidence type="ECO:0000313" key="2">
    <source>
        <dbReference type="EMBL" id="TQJ19656.1"/>
    </source>
</evidence>
<organism evidence="2 3">
    <name type="scientific">Kribbella jejuensis</name>
    <dbReference type="NCBI Taxonomy" id="236068"/>
    <lineage>
        <taxon>Bacteria</taxon>
        <taxon>Bacillati</taxon>
        <taxon>Actinomycetota</taxon>
        <taxon>Actinomycetes</taxon>
        <taxon>Propionibacteriales</taxon>
        <taxon>Kribbellaceae</taxon>
        <taxon>Kribbella</taxon>
    </lineage>
</organism>
<dbReference type="Gene3D" id="2.60.120.10">
    <property type="entry name" value="Jelly Rolls"/>
    <property type="match status" value="1"/>
</dbReference>
<comment type="caution">
    <text evidence="2">The sequence shown here is derived from an EMBL/GenBank/DDBJ whole genome shotgun (WGS) entry which is preliminary data.</text>
</comment>
<reference evidence="2 3" key="1">
    <citation type="submission" date="2019-06" db="EMBL/GenBank/DDBJ databases">
        <title>Sequencing the genomes of 1000 actinobacteria strains.</title>
        <authorList>
            <person name="Klenk H.-P."/>
        </authorList>
    </citation>
    <scope>NUCLEOTIDE SEQUENCE [LARGE SCALE GENOMIC DNA]</scope>
    <source>
        <strain evidence="2 3">DSM 17305</strain>
    </source>
</reference>
<evidence type="ECO:0000313" key="3">
    <source>
        <dbReference type="Proteomes" id="UP000316298"/>
    </source>
</evidence>
<dbReference type="InterPro" id="IPR013096">
    <property type="entry name" value="Cupin_2"/>
</dbReference>
<feature type="domain" description="Cupin type-2" evidence="1">
    <location>
        <begin position="111"/>
        <end position="175"/>
    </location>
</feature>
<dbReference type="InterPro" id="IPR011051">
    <property type="entry name" value="RmlC_Cupin_sf"/>
</dbReference>
<dbReference type="EMBL" id="VFMM01000001">
    <property type="protein sequence ID" value="TQJ19656.1"/>
    <property type="molecule type" value="Genomic_DNA"/>
</dbReference>
<proteinExistence type="predicted"/>
<gene>
    <name evidence="2" type="ORF">FB475_3829</name>
</gene>
<protein>
    <submittedName>
        <fullName evidence="2">Cupin domain</fullName>
    </submittedName>
</protein>
<dbReference type="AlphaFoldDB" id="A0A542EWW9"/>
<dbReference type="Pfam" id="PF07883">
    <property type="entry name" value="Cupin_2"/>
    <property type="match status" value="1"/>
</dbReference>
<keyword evidence="3" id="KW-1185">Reference proteome</keyword>
<dbReference type="SUPFAM" id="SSF51182">
    <property type="entry name" value="RmlC-like cupins"/>
    <property type="match status" value="1"/>
</dbReference>
<dbReference type="InterPro" id="IPR014710">
    <property type="entry name" value="RmlC-like_jellyroll"/>
</dbReference>
<sequence length="195" mass="20820">MSAPEHTGIARQRCHGALDHLVIRHIGLLVGDIKLVTADEPNPQHDMCHLSSLGPRPLHTGLLAGAPPRQTDGMAEPVRVIKAGDLVAADPTSGMLRMRAFELPILWAGQVVTEPGAISGWHHHDKNESSLYIVSGVLRLEFEGSDNYLDAVAGDFVHVPAFTIHRESNPGRTPSLAVIARAGGGIPTVNVDAPR</sequence>
<evidence type="ECO:0000259" key="1">
    <source>
        <dbReference type="Pfam" id="PF07883"/>
    </source>
</evidence>
<name>A0A542EWW9_9ACTN</name>